<keyword evidence="2" id="KW-0812">Transmembrane</keyword>
<dbReference type="AlphaFoldDB" id="A0A1H5TBE4"/>
<evidence type="ECO:0000256" key="1">
    <source>
        <dbReference type="SAM" id="MobiDB-lite"/>
    </source>
</evidence>
<dbReference type="InterPro" id="IPR058341">
    <property type="entry name" value="DUF8028"/>
</dbReference>
<keyword evidence="2" id="KW-0472">Membrane</keyword>
<evidence type="ECO:0000313" key="3">
    <source>
        <dbReference type="EMBL" id="SEF59381.1"/>
    </source>
</evidence>
<feature type="transmembrane region" description="Helical" evidence="2">
    <location>
        <begin position="77"/>
        <end position="96"/>
    </location>
</feature>
<sequence>MGMAPLRTCEAKQMSSVPHTPDLPLERDSLRRGLGAASAAARSALHNLKAVSFWAAIVLPFTYLPLIFGGLTGGEPLLFAALVAANAAAFVAGHGYEPAEA</sequence>
<keyword evidence="4" id="KW-1185">Reference proteome</keyword>
<evidence type="ECO:0000313" key="4">
    <source>
        <dbReference type="Proteomes" id="UP000236740"/>
    </source>
</evidence>
<gene>
    <name evidence="3" type="ORF">SAMN04488133_0213</name>
</gene>
<dbReference type="EMBL" id="FNVN01000001">
    <property type="protein sequence ID" value="SEF59381.1"/>
    <property type="molecule type" value="Genomic_DNA"/>
</dbReference>
<protein>
    <submittedName>
        <fullName evidence="3">Uncharacterized protein</fullName>
    </submittedName>
</protein>
<evidence type="ECO:0000256" key="2">
    <source>
        <dbReference type="SAM" id="Phobius"/>
    </source>
</evidence>
<proteinExistence type="predicted"/>
<feature type="region of interest" description="Disordered" evidence="1">
    <location>
        <begin position="1"/>
        <end position="24"/>
    </location>
</feature>
<dbReference type="Pfam" id="PF26071">
    <property type="entry name" value="DUF8028"/>
    <property type="match status" value="1"/>
</dbReference>
<name>A0A1H5TBE4_9EURY</name>
<reference evidence="3 4" key="1">
    <citation type="submission" date="2016-10" db="EMBL/GenBank/DDBJ databases">
        <authorList>
            <person name="de Groot N.N."/>
        </authorList>
    </citation>
    <scope>NUCLEOTIDE SEQUENCE [LARGE SCALE GENOMIC DNA]</scope>
    <source>
        <strain evidence="3 4">CGMCC 1.10331</strain>
    </source>
</reference>
<keyword evidence="2" id="KW-1133">Transmembrane helix</keyword>
<accession>A0A1H5TBE4</accession>
<feature type="transmembrane region" description="Helical" evidence="2">
    <location>
        <begin position="51"/>
        <end position="71"/>
    </location>
</feature>
<organism evidence="3 4">
    <name type="scientific">Halobellus limi</name>
    <dbReference type="NCBI Taxonomy" id="699433"/>
    <lineage>
        <taxon>Archaea</taxon>
        <taxon>Methanobacteriati</taxon>
        <taxon>Methanobacteriota</taxon>
        <taxon>Stenosarchaea group</taxon>
        <taxon>Halobacteria</taxon>
        <taxon>Halobacteriales</taxon>
        <taxon>Haloferacaceae</taxon>
        <taxon>Halobellus</taxon>
    </lineage>
</organism>
<dbReference type="Proteomes" id="UP000236740">
    <property type="component" value="Unassembled WGS sequence"/>
</dbReference>